<feature type="domain" description="Heterokaryon incompatibility" evidence="1">
    <location>
        <begin position="179"/>
        <end position="329"/>
    </location>
</feature>
<organism evidence="2 3">
    <name type="scientific">Thelonectria olida</name>
    <dbReference type="NCBI Taxonomy" id="1576542"/>
    <lineage>
        <taxon>Eukaryota</taxon>
        <taxon>Fungi</taxon>
        <taxon>Dikarya</taxon>
        <taxon>Ascomycota</taxon>
        <taxon>Pezizomycotina</taxon>
        <taxon>Sordariomycetes</taxon>
        <taxon>Hypocreomycetidae</taxon>
        <taxon>Hypocreales</taxon>
        <taxon>Nectriaceae</taxon>
        <taxon>Thelonectria</taxon>
    </lineage>
</organism>
<dbReference type="OrthoDB" id="5135333at2759"/>
<proteinExistence type="predicted"/>
<keyword evidence="3" id="KW-1185">Reference proteome</keyword>
<sequence length="733" mass="83201">MSGPTEVSDKPPQSPADCKVCEDIWRRFADAESNHEINLGSFEDALSTQCPFHKPLVQSFIEYVRGPDNICEEPPSNDMGVTKGFKDHSVTIFESISKLGQFWNLLLVKKDTIPDHPGTGRVLDPDWADLDLLKKWKTECLSSHGAKCDNPMKIWPTRPAWLIDVERKCLVSGQVPGDFVALSYTYGNHDQFNVDADMLAQLQEPQALETPEMTKNLAPVIQHAVHLTSAIGERYLWADALCIPHVNPAVTAEQLKMMGAIYASAVVTIIAADDDCQVGLAGIKGVSSPRKMEQRVIPFGDEQIVVRNTGIFSMISGLPYYDRGWTYQEYKMSQRRILFNKNELHWECRCSVWHEELILGAEVDKYIDPRLGVILAGFPDLGSMNDVITGYNERKLRYEEDVLAAISGLLSVVSRSFEGGFLYGIPEMLFESGLGWRPHWDHTNLQRRVLSERSPENRLSPSHLPSWSWMGWQGLVTGGYGEAARINHRQYHIEETIPITEWYTSLYPTDPPSQRRRIRSTWFENRDSYKDFTKPLPPGWTRHTAPTTGTFRGEPHLYPSGCGKYIFTHTAMNDPDEEMRAWYYPFPVTDIQESTPPFTPEQTPYLFCETKAARLFGHQADTGNIVVLCNHLKEDIGSLHLHNEESLAPFPKTVAEGETGLPVELVAVYKSKRYSKTWNKEKQAYDLPLREEEKYVVLWIEWKSGVAFRLASGQVNAADWEKLDLEEVSLVLG</sequence>
<dbReference type="AlphaFoldDB" id="A0A9P8VV14"/>
<dbReference type="PANTHER" id="PTHR33112">
    <property type="entry name" value="DOMAIN PROTEIN, PUTATIVE-RELATED"/>
    <property type="match status" value="1"/>
</dbReference>
<comment type="caution">
    <text evidence="2">The sequence shown here is derived from an EMBL/GenBank/DDBJ whole genome shotgun (WGS) entry which is preliminary data.</text>
</comment>
<name>A0A9P8VV14_9HYPO</name>
<evidence type="ECO:0000259" key="1">
    <source>
        <dbReference type="Pfam" id="PF06985"/>
    </source>
</evidence>
<protein>
    <submittedName>
        <fullName evidence="2">Heterokaryon incompatibility protein-domain-containing protein</fullName>
    </submittedName>
</protein>
<accession>A0A9P8VV14</accession>
<dbReference type="Proteomes" id="UP000777438">
    <property type="component" value="Unassembled WGS sequence"/>
</dbReference>
<dbReference type="Pfam" id="PF06985">
    <property type="entry name" value="HET"/>
    <property type="match status" value="1"/>
</dbReference>
<dbReference type="PANTHER" id="PTHR33112:SF16">
    <property type="entry name" value="HETEROKARYON INCOMPATIBILITY DOMAIN-CONTAINING PROTEIN"/>
    <property type="match status" value="1"/>
</dbReference>
<evidence type="ECO:0000313" key="2">
    <source>
        <dbReference type="EMBL" id="KAH6879461.1"/>
    </source>
</evidence>
<dbReference type="InterPro" id="IPR010730">
    <property type="entry name" value="HET"/>
</dbReference>
<dbReference type="EMBL" id="JAGPYM010000029">
    <property type="protein sequence ID" value="KAH6879461.1"/>
    <property type="molecule type" value="Genomic_DNA"/>
</dbReference>
<reference evidence="2 3" key="1">
    <citation type="journal article" date="2021" name="Nat. Commun.">
        <title>Genetic determinants of endophytism in the Arabidopsis root mycobiome.</title>
        <authorList>
            <person name="Mesny F."/>
            <person name="Miyauchi S."/>
            <person name="Thiergart T."/>
            <person name="Pickel B."/>
            <person name="Atanasova L."/>
            <person name="Karlsson M."/>
            <person name="Huettel B."/>
            <person name="Barry K.W."/>
            <person name="Haridas S."/>
            <person name="Chen C."/>
            <person name="Bauer D."/>
            <person name="Andreopoulos W."/>
            <person name="Pangilinan J."/>
            <person name="LaButti K."/>
            <person name="Riley R."/>
            <person name="Lipzen A."/>
            <person name="Clum A."/>
            <person name="Drula E."/>
            <person name="Henrissat B."/>
            <person name="Kohler A."/>
            <person name="Grigoriev I.V."/>
            <person name="Martin F.M."/>
            <person name="Hacquard S."/>
        </authorList>
    </citation>
    <scope>NUCLEOTIDE SEQUENCE [LARGE SCALE GENOMIC DNA]</scope>
    <source>
        <strain evidence="2 3">MPI-CAGE-CH-0241</strain>
    </source>
</reference>
<evidence type="ECO:0000313" key="3">
    <source>
        <dbReference type="Proteomes" id="UP000777438"/>
    </source>
</evidence>
<gene>
    <name evidence="2" type="ORF">B0T10DRAFT_496477</name>
</gene>